<evidence type="ECO:0000313" key="8">
    <source>
        <dbReference type="EMBL" id="HIX45714.1"/>
    </source>
</evidence>
<evidence type="ECO:0000256" key="6">
    <source>
        <dbReference type="PROSITE-ProRule" id="PRU01240"/>
    </source>
</evidence>
<dbReference type="Gene3D" id="3.40.50.200">
    <property type="entry name" value="Peptidase S8/S53 domain"/>
    <property type="match status" value="1"/>
</dbReference>
<dbReference type="GO" id="GO:0004252">
    <property type="term" value="F:serine-type endopeptidase activity"/>
    <property type="evidence" value="ECO:0007669"/>
    <property type="project" value="UniProtKB-UniRule"/>
</dbReference>
<dbReference type="EMBL" id="DXFB01000151">
    <property type="protein sequence ID" value="HIX45714.1"/>
    <property type="molecule type" value="Genomic_DNA"/>
</dbReference>
<sequence length="701" mass="74513">MCCFTASAGLGVYSSSARFALEQWRSGKAKARWSGEVSAARMPVTIQTRDIAALEAAGVKVGTQVGDWVTAWVTCDSLGMIGEIPGVTYIEAGNVVYPTLDKALPDIGYDAVSDSPILPMPYTGKGVIVGVVDIGFQWDHAAFRRADGSTRIVAAWNQNDSTGTPPDGYIYGSLFDTEEEIFAAHPCAIETHATHVASIAAGSSFGENPYGGVAREAELVLVDALHTPDGGIYTEGIIDGIRFICDYAAGVGKPCVINLSIGGTTGPHDGTSPFDQMCDSLQGAGVLLVGAMGNMGAYNYHLGYDFDTQAESFRTGFRQQRLVLPEVDMWSESPVRFAIEIYEYNAVEPLAATGWLSVDSGWCDTVLPYGGEEILVEAASSHSEANGLYNNQFRLSGATDIPGAFFVLAVEGQSGRIDMWSNAPANTFDNFGRNDLITGDREMSLLEVGGTGRRITSVGAYVTNTSVAVQNGGTYSVDYTLHDVAPFSSRGFTRDGRMKPEVIAPGSIVTAAYNEMLATDPSGFFYGMTVGAYTFDGAPYYYGANSGTSMASPVVAGVYALWLEAAPSLTPEVAKAVLRSVSTTDEYTSDPAAAGYGKINPYAGLCYLLQVGGIEDIQALPRAILYPSVGQGEFSILPAADADDAVIEIYTMAGVQIYRRPITGCAAGVPVQVALPASPSGMYVVRMQTQEWSEVFRYLIE</sequence>
<evidence type="ECO:0000256" key="2">
    <source>
        <dbReference type="ARBA" id="ARBA00022670"/>
    </source>
</evidence>
<feature type="active site" description="Charge relay system" evidence="5 6">
    <location>
        <position position="133"/>
    </location>
</feature>
<evidence type="ECO:0000256" key="3">
    <source>
        <dbReference type="ARBA" id="ARBA00022801"/>
    </source>
</evidence>
<dbReference type="SUPFAM" id="SSF52743">
    <property type="entry name" value="Subtilisin-like"/>
    <property type="match status" value="1"/>
</dbReference>
<keyword evidence="3 6" id="KW-0378">Hydrolase</keyword>
<name>A0A9D2AQS1_9BACT</name>
<evidence type="ECO:0000256" key="4">
    <source>
        <dbReference type="ARBA" id="ARBA00022825"/>
    </source>
</evidence>
<feature type="domain" description="Peptidase S8/S53" evidence="7">
    <location>
        <begin position="124"/>
        <end position="597"/>
    </location>
</feature>
<reference evidence="8" key="2">
    <citation type="submission" date="2021-04" db="EMBL/GenBank/DDBJ databases">
        <authorList>
            <person name="Gilroy R."/>
        </authorList>
    </citation>
    <scope>NUCLEOTIDE SEQUENCE</scope>
    <source>
        <strain evidence="8">ChiHjej12B11-16260</strain>
    </source>
</reference>
<dbReference type="AlphaFoldDB" id="A0A9D2AQS1"/>
<gene>
    <name evidence="8" type="ORF">H9982_05795</name>
</gene>
<dbReference type="InterPro" id="IPR036852">
    <property type="entry name" value="Peptidase_S8/S53_dom_sf"/>
</dbReference>
<evidence type="ECO:0000256" key="5">
    <source>
        <dbReference type="PIRSR" id="PIRSR615500-1"/>
    </source>
</evidence>
<evidence type="ECO:0000313" key="9">
    <source>
        <dbReference type="Proteomes" id="UP000824246"/>
    </source>
</evidence>
<dbReference type="PROSITE" id="PS51892">
    <property type="entry name" value="SUBTILASE"/>
    <property type="match status" value="1"/>
</dbReference>
<dbReference type="Pfam" id="PF00082">
    <property type="entry name" value="Peptidase_S8"/>
    <property type="match status" value="1"/>
</dbReference>
<dbReference type="GO" id="GO:0006508">
    <property type="term" value="P:proteolysis"/>
    <property type="evidence" value="ECO:0007669"/>
    <property type="project" value="UniProtKB-KW"/>
</dbReference>
<dbReference type="PANTHER" id="PTHR43806">
    <property type="entry name" value="PEPTIDASE S8"/>
    <property type="match status" value="1"/>
</dbReference>
<dbReference type="PROSITE" id="PS00138">
    <property type="entry name" value="SUBTILASE_SER"/>
    <property type="match status" value="1"/>
</dbReference>
<keyword evidence="2 6" id="KW-0645">Protease</keyword>
<proteinExistence type="inferred from homology"/>
<dbReference type="InterPro" id="IPR000209">
    <property type="entry name" value="Peptidase_S8/S53_dom"/>
</dbReference>
<feature type="active site" description="Charge relay system" evidence="5 6">
    <location>
        <position position="192"/>
    </location>
</feature>
<protein>
    <submittedName>
        <fullName evidence="8">S8 family peptidase</fullName>
    </submittedName>
</protein>
<dbReference type="InterPro" id="IPR050131">
    <property type="entry name" value="Peptidase_S8_subtilisin-like"/>
</dbReference>
<reference evidence="8" key="1">
    <citation type="journal article" date="2021" name="PeerJ">
        <title>Extensive microbial diversity within the chicken gut microbiome revealed by metagenomics and culture.</title>
        <authorList>
            <person name="Gilroy R."/>
            <person name="Ravi A."/>
            <person name="Getino M."/>
            <person name="Pursley I."/>
            <person name="Horton D.L."/>
            <person name="Alikhan N.F."/>
            <person name="Baker D."/>
            <person name="Gharbi K."/>
            <person name="Hall N."/>
            <person name="Watson M."/>
            <person name="Adriaenssens E.M."/>
            <person name="Foster-Nyarko E."/>
            <person name="Jarju S."/>
            <person name="Secka A."/>
            <person name="Antonio M."/>
            <person name="Oren A."/>
            <person name="Chaudhuri R.R."/>
            <person name="La Ragione R."/>
            <person name="Hildebrand F."/>
            <person name="Pallen M.J."/>
        </authorList>
    </citation>
    <scope>NUCLEOTIDE SEQUENCE</scope>
    <source>
        <strain evidence="8">ChiHjej12B11-16260</strain>
    </source>
</reference>
<evidence type="ECO:0000256" key="1">
    <source>
        <dbReference type="ARBA" id="ARBA00011073"/>
    </source>
</evidence>
<dbReference type="PRINTS" id="PR00723">
    <property type="entry name" value="SUBTILISIN"/>
</dbReference>
<dbReference type="InterPro" id="IPR023828">
    <property type="entry name" value="Peptidase_S8_Ser-AS"/>
</dbReference>
<dbReference type="PANTHER" id="PTHR43806:SF11">
    <property type="entry name" value="CEREVISIN-RELATED"/>
    <property type="match status" value="1"/>
</dbReference>
<dbReference type="InterPro" id="IPR015500">
    <property type="entry name" value="Peptidase_S8_subtilisin-rel"/>
</dbReference>
<feature type="active site" description="Charge relay system" evidence="5 6">
    <location>
        <position position="549"/>
    </location>
</feature>
<dbReference type="Proteomes" id="UP000824246">
    <property type="component" value="Unassembled WGS sequence"/>
</dbReference>
<accession>A0A9D2AQS1</accession>
<comment type="similarity">
    <text evidence="1 6">Belongs to the peptidase S8 family.</text>
</comment>
<comment type="caution">
    <text evidence="8">The sequence shown here is derived from an EMBL/GenBank/DDBJ whole genome shotgun (WGS) entry which is preliminary data.</text>
</comment>
<dbReference type="Gene3D" id="2.60.120.1290">
    <property type="match status" value="1"/>
</dbReference>
<evidence type="ECO:0000259" key="7">
    <source>
        <dbReference type="Pfam" id="PF00082"/>
    </source>
</evidence>
<organism evidence="8 9">
    <name type="scientific">Candidatus Barnesiella excrementipullorum</name>
    <dbReference type="NCBI Taxonomy" id="2838479"/>
    <lineage>
        <taxon>Bacteria</taxon>
        <taxon>Pseudomonadati</taxon>
        <taxon>Bacteroidota</taxon>
        <taxon>Bacteroidia</taxon>
        <taxon>Bacteroidales</taxon>
        <taxon>Barnesiellaceae</taxon>
        <taxon>Barnesiella</taxon>
    </lineage>
</organism>
<keyword evidence="4 6" id="KW-0720">Serine protease</keyword>